<dbReference type="Gene3D" id="3.40.50.300">
    <property type="entry name" value="P-loop containing nucleotide triphosphate hydrolases"/>
    <property type="match status" value="2"/>
</dbReference>
<dbReference type="Proteomes" id="UP000199220">
    <property type="component" value="Unassembled WGS sequence"/>
</dbReference>
<dbReference type="PANTHER" id="PTHR10285">
    <property type="entry name" value="URIDINE KINASE"/>
    <property type="match status" value="1"/>
</dbReference>
<gene>
    <name evidence="1" type="ORF">SAMN04488554_0973</name>
</gene>
<keyword evidence="1" id="KW-0418">Kinase</keyword>
<dbReference type="GO" id="GO:0016301">
    <property type="term" value="F:kinase activity"/>
    <property type="evidence" value="ECO:0007669"/>
    <property type="project" value="UniProtKB-KW"/>
</dbReference>
<reference evidence="2" key="1">
    <citation type="submission" date="2016-10" db="EMBL/GenBank/DDBJ databases">
        <authorList>
            <person name="Varghese N."/>
            <person name="Submissions S."/>
        </authorList>
    </citation>
    <scope>NUCLEOTIDE SEQUENCE [LARGE SCALE GENOMIC DNA]</scope>
    <source>
        <strain evidence="2">DSM 21368</strain>
    </source>
</reference>
<dbReference type="SUPFAM" id="SSF52540">
    <property type="entry name" value="P-loop containing nucleoside triphosphate hydrolases"/>
    <property type="match status" value="1"/>
</dbReference>
<proteinExistence type="predicted"/>
<accession>A0A1H5ECK2</accession>
<dbReference type="EMBL" id="FNTX01000001">
    <property type="protein sequence ID" value="SED88849.1"/>
    <property type="molecule type" value="Genomic_DNA"/>
</dbReference>
<dbReference type="OrthoDB" id="3192509at2"/>
<dbReference type="STRING" id="648782.SAMN04488554_0973"/>
<organism evidence="1 2">
    <name type="scientific">Ruania alba</name>
    <dbReference type="NCBI Taxonomy" id="648782"/>
    <lineage>
        <taxon>Bacteria</taxon>
        <taxon>Bacillati</taxon>
        <taxon>Actinomycetota</taxon>
        <taxon>Actinomycetes</taxon>
        <taxon>Micrococcales</taxon>
        <taxon>Ruaniaceae</taxon>
        <taxon>Ruania</taxon>
    </lineage>
</organism>
<dbReference type="NCBIfam" id="NF006743">
    <property type="entry name" value="PRK09270.1-2"/>
    <property type="match status" value="1"/>
</dbReference>
<protein>
    <submittedName>
        <fullName evidence="1">Panthothenate kinase</fullName>
    </submittedName>
</protein>
<name>A0A1H5ECK2_9MICO</name>
<keyword evidence="2" id="KW-1185">Reference proteome</keyword>
<evidence type="ECO:0000313" key="2">
    <source>
        <dbReference type="Proteomes" id="UP000199220"/>
    </source>
</evidence>
<sequence>MSEHLTAAPDQVSNLTERILARAGGDDGRILIGIIGAPGAGKSTLTDALQGALAAHGLTSAVVGMDGFHLAQSELERLGRADRKGAIDTFDAHGYVALLRRLHDQRPGDGVIYAPRYVRGAIEESIGSAVPVTADIRVVLTEGNYLLADTPPWDEIGEILDETWYLATDPVGRRDRLLTRHLANGKTMERALAFTDGSDARNAELIESTAPRADVQVAWQEA</sequence>
<dbReference type="RefSeq" id="WP_089771931.1">
    <property type="nucleotide sequence ID" value="NZ_FNTX01000001.1"/>
</dbReference>
<dbReference type="AlphaFoldDB" id="A0A1H5ECK2"/>
<dbReference type="InterPro" id="IPR027417">
    <property type="entry name" value="P-loop_NTPase"/>
</dbReference>
<evidence type="ECO:0000313" key="1">
    <source>
        <dbReference type="EMBL" id="SED88849.1"/>
    </source>
</evidence>
<dbReference type="Pfam" id="PF03308">
    <property type="entry name" value="MeaB"/>
    <property type="match status" value="1"/>
</dbReference>
<keyword evidence="1" id="KW-0808">Transferase</keyword>